<evidence type="ECO:0000313" key="1">
    <source>
        <dbReference type="EMBL" id="SUZ82703.1"/>
    </source>
</evidence>
<name>A0A381QYW9_9ZZZZ</name>
<reference evidence="1" key="1">
    <citation type="submission" date="2018-05" db="EMBL/GenBank/DDBJ databases">
        <authorList>
            <person name="Lanie J.A."/>
            <person name="Ng W.-L."/>
            <person name="Kazmierczak K.M."/>
            <person name="Andrzejewski T.M."/>
            <person name="Davidsen T.M."/>
            <person name="Wayne K.J."/>
            <person name="Tettelin H."/>
            <person name="Glass J.I."/>
            <person name="Rusch D."/>
            <person name="Podicherti R."/>
            <person name="Tsui H.-C.T."/>
            <person name="Winkler M.E."/>
        </authorList>
    </citation>
    <scope>NUCLEOTIDE SEQUENCE</scope>
</reference>
<organism evidence="1">
    <name type="scientific">marine metagenome</name>
    <dbReference type="NCBI Taxonomy" id="408172"/>
    <lineage>
        <taxon>unclassified sequences</taxon>
        <taxon>metagenomes</taxon>
        <taxon>ecological metagenomes</taxon>
    </lineage>
</organism>
<dbReference type="AlphaFoldDB" id="A0A381QYW9"/>
<sequence>MRPYFDLARMRRRENLAAGDIVGEHVPGRQALASRPFARAGRCTAAKKWFNNQNEVS</sequence>
<dbReference type="EMBL" id="UINC01001519">
    <property type="protein sequence ID" value="SUZ82703.1"/>
    <property type="molecule type" value="Genomic_DNA"/>
</dbReference>
<proteinExistence type="predicted"/>
<gene>
    <name evidence="1" type="ORF">METZ01_LOCUS35557</name>
</gene>
<protein>
    <submittedName>
        <fullName evidence="1">Uncharacterized protein</fullName>
    </submittedName>
</protein>
<accession>A0A381QYW9</accession>